<proteinExistence type="predicted"/>
<dbReference type="GO" id="GO:0035556">
    <property type="term" value="P:intracellular signal transduction"/>
    <property type="evidence" value="ECO:0007669"/>
    <property type="project" value="InterPro"/>
</dbReference>
<keyword evidence="3" id="KW-0614">Plasmid</keyword>
<dbReference type="AlphaFoldDB" id="A0A375HFG9"/>
<geneLocation type="plasmid" evidence="3">
    <name>I</name>
</geneLocation>
<dbReference type="Gene3D" id="3.30.70.1230">
    <property type="entry name" value="Nucleotide cyclase"/>
    <property type="match status" value="1"/>
</dbReference>
<accession>A0A375HFG9</accession>
<evidence type="ECO:0000259" key="1">
    <source>
        <dbReference type="PROSITE" id="PS50125"/>
    </source>
</evidence>
<dbReference type="EMBL" id="LT984809">
    <property type="protein sequence ID" value="SPD48934.1"/>
    <property type="molecule type" value="Genomic_DNA"/>
</dbReference>
<dbReference type="InterPro" id="IPR001054">
    <property type="entry name" value="A/G_cyclase"/>
</dbReference>
<dbReference type="SUPFAM" id="SSF55073">
    <property type="entry name" value="Nucleotide cyclase"/>
    <property type="match status" value="1"/>
</dbReference>
<dbReference type="EMBL" id="LT984809">
    <property type="protein sequence ID" value="SPD49087.1"/>
    <property type="molecule type" value="Genomic_DNA"/>
</dbReference>
<name>A0A375HFG9_9BURK</name>
<evidence type="ECO:0000313" key="2">
    <source>
        <dbReference type="EMBL" id="SPD48934.1"/>
    </source>
</evidence>
<sequence>MVRTVSRTFKRRSHSEACRSNANHVGTATGRLAPTGALPSAALRLFNERTGYNLQIRIGLNSGSVVAGVIGKRKFIYDRKRIASTVVDDETGMVLL</sequence>
<reference evidence="3" key="1">
    <citation type="submission" date="2018-01" db="EMBL/GenBank/DDBJ databases">
        <authorList>
            <person name="Gaut B.S."/>
            <person name="Morton B.R."/>
            <person name="Clegg M.T."/>
            <person name="Duvall M.R."/>
        </authorList>
    </citation>
    <scope>NUCLEOTIDE SEQUENCE</scope>
    <source>
        <strain evidence="3">Cupriavidus taiwanensis STM 8555</strain>
        <plasmid evidence="3">I</plasmid>
    </source>
</reference>
<organism evidence="3">
    <name type="scientific">Cupriavidus taiwanensis</name>
    <dbReference type="NCBI Taxonomy" id="164546"/>
    <lineage>
        <taxon>Bacteria</taxon>
        <taxon>Pseudomonadati</taxon>
        <taxon>Pseudomonadota</taxon>
        <taxon>Betaproteobacteria</taxon>
        <taxon>Burkholderiales</taxon>
        <taxon>Burkholderiaceae</taxon>
        <taxon>Cupriavidus</taxon>
    </lineage>
</organism>
<dbReference type="Pfam" id="PF00211">
    <property type="entry name" value="Guanylate_cyc"/>
    <property type="match status" value="1"/>
</dbReference>
<evidence type="ECO:0000313" key="3">
    <source>
        <dbReference type="EMBL" id="SPD49087.1"/>
    </source>
</evidence>
<dbReference type="GO" id="GO:0004016">
    <property type="term" value="F:adenylate cyclase activity"/>
    <property type="evidence" value="ECO:0007669"/>
    <property type="project" value="UniProtKB-ARBA"/>
</dbReference>
<feature type="domain" description="Guanylate cyclase" evidence="1">
    <location>
        <begin position="54"/>
        <end position="78"/>
    </location>
</feature>
<gene>
    <name evidence="2" type="ORF">CBM2612_P0279</name>
    <name evidence="3" type="ORF">CBM2612_P0432</name>
</gene>
<dbReference type="GO" id="GO:0009190">
    <property type="term" value="P:cyclic nucleotide biosynthetic process"/>
    <property type="evidence" value="ECO:0007669"/>
    <property type="project" value="InterPro"/>
</dbReference>
<protein>
    <recommendedName>
        <fullName evidence="1">Guanylate cyclase domain-containing protein</fullName>
    </recommendedName>
</protein>
<dbReference type="InterPro" id="IPR029787">
    <property type="entry name" value="Nucleotide_cyclase"/>
</dbReference>
<dbReference type="PROSITE" id="PS50125">
    <property type="entry name" value="GUANYLATE_CYCLASE_2"/>
    <property type="match status" value="1"/>
</dbReference>